<evidence type="ECO:0000256" key="2">
    <source>
        <dbReference type="ARBA" id="ARBA00022723"/>
    </source>
</evidence>
<dbReference type="SUPFAM" id="SSF88713">
    <property type="entry name" value="Glycoside hydrolase/deacetylase"/>
    <property type="match status" value="1"/>
</dbReference>
<gene>
    <name evidence="6" type="ORF">A8806_10895</name>
</gene>
<dbReference type="Proteomes" id="UP000245845">
    <property type="component" value="Unassembled WGS sequence"/>
</dbReference>
<sequence length="281" mass="32106">MWKGDKMKYLITRADDFGSALSANHAMIQAVEYGNYIKNVSCMVAAPRIEEGLDRLIGLKKKKEFCIGLHAVLNSEWESIHYKSVLSPETIPSLVDSNGIFAFHPMKYQEKMPDVGEAVREISAQLDKLAKLGVCADYVDTHMLPEAAVPGLLDALSEFIKSKGLIDQRYFYTFPRAHQPELSGRAMPEEDLAAYREWFQTFEEEKQYINILHPAFYSEETELFCNSVLTGNQTAKTRDAEQRVINSWVLEEYCERMDIKLLKYTEAVPQGDTTMEAVKYF</sequence>
<dbReference type="PANTHER" id="PTHR31609">
    <property type="entry name" value="YDJC DEACETYLASE FAMILY MEMBER"/>
    <property type="match status" value="1"/>
</dbReference>
<accession>A0A2Y9BKV6</accession>
<dbReference type="AlphaFoldDB" id="A0A2Y9BKV6"/>
<keyword evidence="3" id="KW-0378">Hydrolase</keyword>
<evidence type="ECO:0000313" key="6">
    <source>
        <dbReference type="EMBL" id="PWJ28580.1"/>
    </source>
</evidence>
<evidence type="ECO:0000256" key="3">
    <source>
        <dbReference type="ARBA" id="ARBA00022801"/>
    </source>
</evidence>
<keyword evidence="7" id="KW-1185">Reference proteome</keyword>
<evidence type="ECO:0000256" key="5">
    <source>
        <dbReference type="ARBA" id="ARBA00023277"/>
    </source>
</evidence>
<evidence type="ECO:0008006" key="8">
    <source>
        <dbReference type="Google" id="ProtNLM"/>
    </source>
</evidence>
<comment type="cofactor">
    <cofactor evidence="1">
        <name>Mg(2+)</name>
        <dbReference type="ChEBI" id="CHEBI:18420"/>
    </cofactor>
</comment>
<proteinExistence type="predicted"/>
<keyword evidence="5" id="KW-0119">Carbohydrate metabolism</keyword>
<keyword evidence="2" id="KW-0479">Metal-binding</keyword>
<evidence type="ECO:0000256" key="4">
    <source>
        <dbReference type="ARBA" id="ARBA00022842"/>
    </source>
</evidence>
<reference evidence="6 7" key="1">
    <citation type="submission" date="2018-05" db="EMBL/GenBank/DDBJ databases">
        <title>The Hungate 1000. A catalogue of reference genomes from the rumen microbiome.</title>
        <authorList>
            <person name="Kelly W."/>
        </authorList>
    </citation>
    <scope>NUCLEOTIDE SEQUENCE [LARGE SCALE GENOMIC DNA]</scope>
    <source>
        <strain evidence="6 7">NLAE-zl-C242</strain>
    </source>
</reference>
<dbReference type="PANTHER" id="PTHR31609:SF1">
    <property type="entry name" value="CARBOHYDRATE DEACETYLASE"/>
    <property type="match status" value="1"/>
</dbReference>
<dbReference type="EMBL" id="QGDL01000008">
    <property type="protein sequence ID" value="PWJ28580.1"/>
    <property type="molecule type" value="Genomic_DNA"/>
</dbReference>
<dbReference type="OrthoDB" id="9774177at2"/>
<evidence type="ECO:0000256" key="1">
    <source>
        <dbReference type="ARBA" id="ARBA00001946"/>
    </source>
</evidence>
<dbReference type="GO" id="GO:0016787">
    <property type="term" value="F:hydrolase activity"/>
    <property type="evidence" value="ECO:0007669"/>
    <property type="project" value="UniProtKB-KW"/>
</dbReference>
<organism evidence="6 7">
    <name type="scientific">Faecalicatena orotica</name>
    <dbReference type="NCBI Taxonomy" id="1544"/>
    <lineage>
        <taxon>Bacteria</taxon>
        <taxon>Bacillati</taxon>
        <taxon>Bacillota</taxon>
        <taxon>Clostridia</taxon>
        <taxon>Lachnospirales</taxon>
        <taxon>Lachnospiraceae</taxon>
        <taxon>Faecalicatena</taxon>
    </lineage>
</organism>
<dbReference type="Pfam" id="PF04794">
    <property type="entry name" value="YdjC"/>
    <property type="match status" value="1"/>
</dbReference>
<dbReference type="Gene3D" id="3.20.20.370">
    <property type="entry name" value="Glycoside hydrolase/deacetylase"/>
    <property type="match status" value="1"/>
</dbReference>
<name>A0A2Y9BKV6_9FIRM</name>
<dbReference type="GO" id="GO:0046872">
    <property type="term" value="F:metal ion binding"/>
    <property type="evidence" value="ECO:0007669"/>
    <property type="project" value="UniProtKB-KW"/>
</dbReference>
<dbReference type="GO" id="GO:0005975">
    <property type="term" value="P:carbohydrate metabolic process"/>
    <property type="evidence" value="ECO:0007669"/>
    <property type="project" value="InterPro"/>
</dbReference>
<dbReference type="GO" id="GO:0019213">
    <property type="term" value="F:deacetylase activity"/>
    <property type="evidence" value="ECO:0007669"/>
    <property type="project" value="TreeGrafter"/>
</dbReference>
<comment type="caution">
    <text evidence="6">The sequence shown here is derived from an EMBL/GenBank/DDBJ whole genome shotgun (WGS) entry which is preliminary data.</text>
</comment>
<dbReference type="InterPro" id="IPR006879">
    <property type="entry name" value="YdjC-like"/>
</dbReference>
<dbReference type="InterPro" id="IPR011330">
    <property type="entry name" value="Glyco_hydro/deAcase_b/a-brl"/>
</dbReference>
<protein>
    <recommendedName>
        <fullName evidence="8">ChbG/HpnK family deacetylase</fullName>
    </recommendedName>
</protein>
<evidence type="ECO:0000313" key="7">
    <source>
        <dbReference type="Proteomes" id="UP000245845"/>
    </source>
</evidence>
<keyword evidence="4" id="KW-0460">Magnesium</keyword>